<organism evidence="2 3">
    <name type="scientific">Glaciecola nitratireducens (strain JCM 12485 / KCTC 12276 / FR1064)</name>
    <dbReference type="NCBI Taxonomy" id="1085623"/>
    <lineage>
        <taxon>Bacteria</taxon>
        <taxon>Pseudomonadati</taxon>
        <taxon>Pseudomonadota</taxon>
        <taxon>Gammaproteobacteria</taxon>
        <taxon>Alteromonadales</taxon>
        <taxon>Alteromonadaceae</taxon>
        <taxon>Brumicola</taxon>
    </lineage>
</organism>
<evidence type="ECO:0000313" key="2">
    <source>
        <dbReference type="EMBL" id="AEP31737.1"/>
    </source>
</evidence>
<proteinExistence type="predicted"/>
<dbReference type="Proteomes" id="UP000009282">
    <property type="component" value="Chromosome"/>
</dbReference>
<evidence type="ECO:0000313" key="3">
    <source>
        <dbReference type="Proteomes" id="UP000009282"/>
    </source>
</evidence>
<evidence type="ECO:0000256" key="1">
    <source>
        <dbReference type="SAM" id="MobiDB-lite"/>
    </source>
</evidence>
<sequence length="192" mass="20818">MALQDQLASMREAANLNNLANTEQTQGGGQTDTSQRKILGRETNKTSGGIKLGSLSSDVGAAGELEGRRNTEFVAAEMGEASLATQQRIEETQEVIGSRDLDSIRQTLDANKGAVYSLYRRALRQDPSIEGKLTVRLTIEPDGTLSSVKLINSELEAPDLVEKLIGRIGLINFGAQNVTTTELEYAFNFLPF</sequence>
<protein>
    <submittedName>
        <fullName evidence="2">TonB domain protein</fullName>
    </submittedName>
</protein>
<dbReference type="STRING" id="1085623.GNIT_3643"/>
<dbReference type="EMBL" id="CP003060">
    <property type="protein sequence ID" value="AEP31737.1"/>
    <property type="molecule type" value="Genomic_DNA"/>
</dbReference>
<dbReference type="NCBIfam" id="NF033768">
    <property type="entry name" value="myxo_SS_tail"/>
    <property type="match status" value="1"/>
</dbReference>
<dbReference type="AlphaFoldDB" id="G4QP29"/>
<reference evidence="2 3" key="1">
    <citation type="journal article" date="2011" name="J. Bacteriol.">
        <title>Complete genome sequence of seawater bacterium Glaciecola nitratireducens FR1064T.</title>
        <authorList>
            <person name="Bian F."/>
            <person name="Qin Q.L."/>
            <person name="Xie B.B."/>
            <person name="Shu Y.L."/>
            <person name="Zhang X.Y."/>
            <person name="Yu Y."/>
            <person name="Chen B."/>
            <person name="Chen X.L."/>
            <person name="Zhou B.C."/>
            <person name="Zhang Y.Z."/>
        </authorList>
    </citation>
    <scope>NUCLEOTIDE SEQUENCE [LARGE SCALE GENOMIC DNA]</scope>
    <source>
        <strain evidence="3">JCM 12485 / KCTC 12276 / FR1064</strain>
    </source>
</reference>
<dbReference type="HOGENOM" id="CLU_1413376_0_0_6"/>
<keyword evidence="3" id="KW-1185">Reference proteome</keyword>
<dbReference type="InterPro" id="IPR049806">
    <property type="entry name" value="MasK-like_C"/>
</dbReference>
<dbReference type="eggNOG" id="COG0810">
    <property type="taxonomic scope" value="Bacteria"/>
</dbReference>
<gene>
    <name evidence="2" type="ordered locus">GNIT_3643</name>
</gene>
<feature type="region of interest" description="Disordered" evidence="1">
    <location>
        <begin position="18"/>
        <end position="53"/>
    </location>
</feature>
<dbReference type="KEGG" id="gni:GNIT_3643"/>
<name>G4QP29_GLANF</name>
<accession>G4QP29</accession>